<dbReference type="Gene3D" id="2.60.120.260">
    <property type="entry name" value="Galactose-binding domain-like"/>
    <property type="match status" value="1"/>
</dbReference>
<dbReference type="PANTHER" id="PTHR42884:SF14">
    <property type="entry name" value="NEUROENDOCRINE CONVERTASE 1"/>
    <property type="match status" value="1"/>
</dbReference>
<reference evidence="6" key="1">
    <citation type="journal article" date="2023" name="Science">
        <title>Genome structures resolve the early diversification of teleost fishes.</title>
        <authorList>
            <person name="Parey E."/>
            <person name="Louis A."/>
            <person name="Montfort J."/>
            <person name="Bouchez O."/>
            <person name="Roques C."/>
            <person name="Iampietro C."/>
            <person name="Lluch J."/>
            <person name="Castinel A."/>
            <person name="Donnadieu C."/>
            <person name="Desvignes T."/>
            <person name="Floi Bucao C."/>
            <person name="Jouanno E."/>
            <person name="Wen M."/>
            <person name="Mejri S."/>
            <person name="Dirks R."/>
            <person name="Jansen H."/>
            <person name="Henkel C."/>
            <person name="Chen W.J."/>
            <person name="Zahm M."/>
            <person name="Cabau C."/>
            <person name="Klopp C."/>
            <person name="Thompson A.W."/>
            <person name="Robinson-Rechavi M."/>
            <person name="Braasch I."/>
            <person name="Lecointre G."/>
            <person name="Bobe J."/>
            <person name="Postlethwait J.H."/>
            <person name="Berthelot C."/>
            <person name="Roest Crollius H."/>
            <person name="Guiguen Y."/>
        </authorList>
    </citation>
    <scope>NUCLEOTIDE SEQUENCE</scope>
    <source>
        <strain evidence="6">NC1722</strain>
    </source>
</reference>
<dbReference type="SUPFAM" id="SSF49785">
    <property type="entry name" value="Galactose-binding domain-like"/>
    <property type="match status" value="1"/>
</dbReference>
<keyword evidence="2" id="KW-0378">Hydrolase</keyword>
<evidence type="ECO:0000256" key="4">
    <source>
        <dbReference type="SAM" id="MobiDB-lite"/>
    </source>
</evidence>
<dbReference type="EMBL" id="JAINUG010000069">
    <property type="protein sequence ID" value="KAJ8401556.1"/>
    <property type="molecule type" value="Genomic_DNA"/>
</dbReference>
<dbReference type="Pfam" id="PF01483">
    <property type="entry name" value="P_proprotein"/>
    <property type="match status" value="1"/>
</dbReference>
<dbReference type="PANTHER" id="PTHR42884">
    <property type="entry name" value="PROPROTEIN CONVERTASE SUBTILISIN/KEXIN-RELATED"/>
    <property type="match status" value="1"/>
</dbReference>
<dbReference type="Proteomes" id="UP001221898">
    <property type="component" value="Unassembled WGS sequence"/>
</dbReference>
<evidence type="ECO:0000259" key="5">
    <source>
        <dbReference type="PROSITE" id="PS51829"/>
    </source>
</evidence>
<dbReference type="GO" id="GO:0004252">
    <property type="term" value="F:serine-type endopeptidase activity"/>
    <property type="evidence" value="ECO:0007669"/>
    <property type="project" value="InterPro"/>
</dbReference>
<accession>A0AAD7SHI3</accession>
<sequence>MLKAASAITIEIPTKACAGDKSAIRSLEHVQMEASIEYTRRGDLRITLTSPSGTSAVLLTERERDTSSSGFRNWDFMSVHTWGEDPRGTWTLTITDVSGRAENEGWVIHWRLILHGTLERPEHMKEERVYEPYNTQFPTGPHTSQKAQASPGSSSGDTVKHATLIQLLKSIFNKRPSPIRKNSIVSHAPVPYQDLYLALDMINKHRGSVDSLFGDYDKGFYHRKPQRHQDRRLMQLLTDMLMDER</sequence>
<dbReference type="Pfam" id="PF12177">
    <property type="entry name" value="Proho_convert"/>
    <property type="match status" value="1"/>
</dbReference>
<dbReference type="GO" id="GO:0043005">
    <property type="term" value="C:neuron projection"/>
    <property type="evidence" value="ECO:0007669"/>
    <property type="project" value="TreeGrafter"/>
</dbReference>
<dbReference type="Gene3D" id="6.10.250.3320">
    <property type="match status" value="1"/>
</dbReference>
<comment type="caution">
    <text evidence="6">The sequence shown here is derived from an EMBL/GenBank/DDBJ whole genome shotgun (WGS) entry which is preliminary data.</text>
</comment>
<name>A0AAD7SHI3_9TELE</name>
<organism evidence="6 7">
    <name type="scientific">Aldrovandia affinis</name>
    <dbReference type="NCBI Taxonomy" id="143900"/>
    <lineage>
        <taxon>Eukaryota</taxon>
        <taxon>Metazoa</taxon>
        <taxon>Chordata</taxon>
        <taxon>Craniata</taxon>
        <taxon>Vertebrata</taxon>
        <taxon>Euteleostomi</taxon>
        <taxon>Actinopterygii</taxon>
        <taxon>Neopterygii</taxon>
        <taxon>Teleostei</taxon>
        <taxon>Notacanthiformes</taxon>
        <taxon>Halosauridae</taxon>
        <taxon>Aldrovandia</taxon>
    </lineage>
</organism>
<dbReference type="InterPro" id="IPR008979">
    <property type="entry name" value="Galactose-bd-like_sf"/>
</dbReference>
<protein>
    <recommendedName>
        <fullName evidence="5">P/Homo B domain-containing protein</fullName>
    </recommendedName>
</protein>
<evidence type="ECO:0000256" key="3">
    <source>
        <dbReference type="ARBA" id="ARBA00022825"/>
    </source>
</evidence>
<keyword evidence="7" id="KW-1185">Reference proteome</keyword>
<proteinExistence type="predicted"/>
<feature type="domain" description="P/Homo B" evidence="5">
    <location>
        <begin position="1"/>
        <end position="120"/>
    </location>
</feature>
<evidence type="ECO:0000313" key="7">
    <source>
        <dbReference type="Proteomes" id="UP001221898"/>
    </source>
</evidence>
<dbReference type="FunFam" id="2.60.120.260:FF:000054">
    <property type="entry name" value="Proprotein convertase subtilisin/kexin type 1"/>
    <property type="match status" value="1"/>
</dbReference>
<dbReference type="InterPro" id="IPR022005">
    <property type="entry name" value="Proho_convert"/>
</dbReference>
<evidence type="ECO:0000256" key="1">
    <source>
        <dbReference type="ARBA" id="ARBA00022670"/>
    </source>
</evidence>
<keyword evidence="1" id="KW-0645">Protease</keyword>
<dbReference type="AlphaFoldDB" id="A0AAD7SHI3"/>
<dbReference type="InterPro" id="IPR002884">
    <property type="entry name" value="P_dom"/>
</dbReference>
<evidence type="ECO:0000256" key="2">
    <source>
        <dbReference type="ARBA" id="ARBA00022801"/>
    </source>
</evidence>
<dbReference type="GO" id="GO:0016020">
    <property type="term" value="C:membrane"/>
    <property type="evidence" value="ECO:0007669"/>
    <property type="project" value="TreeGrafter"/>
</dbReference>
<feature type="region of interest" description="Disordered" evidence="4">
    <location>
        <begin position="133"/>
        <end position="158"/>
    </location>
</feature>
<feature type="compositionally biased region" description="Polar residues" evidence="4">
    <location>
        <begin position="133"/>
        <end position="157"/>
    </location>
</feature>
<dbReference type="PROSITE" id="PS51829">
    <property type="entry name" value="P_HOMO_B"/>
    <property type="match status" value="1"/>
</dbReference>
<keyword evidence="3" id="KW-0720">Serine protease</keyword>
<dbReference type="GO" id="GO:0005615">
    <property type="term" value="C:extracellular space"/>
    <property type="evidence" value="ECO:0007669"/>
    <property type="project" value="TreeGrafter"/>
</dbReference>
<gene>
    <name evidence="6" type="ORF">AAFF_G00378730</name>
</gene>
<evidence type="ECO:0000313" key="6">
    <source>
        <dbReference type="EMBL" id="KAJ8401556.1"/>
    </source>
</evidence>
<dbReference type="GO" id="GO:0016486">
    <property type="term" value="P:peptide hormone processing"/>
    <property type="evidence" value="ECO:0007669"/>
    <property type="project" value="TreeGrafter"/>
</dbReference>